<feature type="compositionally biased region" description="Basic and acidic residues" evidence="1">
    <location>
        <begin position="199"/>
        <end position="211"/>
    </location>
</feature>
<feature type="compositionally biased region" description="Acidic residues" evidence="1">
    <location>
        <begin position="1"/>
        <end position="11"/>
    </location>
</feature>
<feature type="compositionally biased region" description="Polar residues" evidence="1">
    <location>
        <begin position="998"/>
        <end position="1012"/>
    </location>
</feature>
<proteinExistence type="predicted"/>
<feature type="compositionally biased region" description="Basic and acidic residues" evidence="1">
    <location>
        <begin position="237"/>
        <end position="248"/>
    </location>
</feature>
<dbReference type="AlphaFoldDB" id="F0VN17"/>
<feature type="compositionally biased region" description="Polar residues" evidence="1">
    <location>
        <begin position="501"/>
        <end position="512"/>
    </location>
</feature>
<keyword evidence="3" id="KW-1185">Reference proteome</keyword>
<dbReference type="RefSeq" id="XP_003885141.1">
    <property type="nucleotide sequence ID" value="XM_003885092.1"/>
</dbReference>
<feature type="compositionally biased region" description="Low complexity" evidence="1">
    <location>
        <begin position="57"/>
        <end position="68"/>
    </location>
</feature>
<gene>
    <name evidence="2" type="ORF">NCLIV_055380</name>
</gene>
<dbReference type="Proteomes" id="UP000007494">
    <property type="component" value="Chromosome XI"/>
</dbReference>
<name>F0VN17_NEOCL</name>
<evidence type="ECO:0000313" key="2">
    <source>
        <dbReference type="EMBL" id="CBZ55113.1"/>
    </source>
</evidence>
<feature type="compositionally biased region" description="Pro residues" evidence="1">
    <location>
        <begin position="548"/>
        <end position="561"/>
    </location>
</feature>
<feature type="compositionally biased region" description="Basic and acidic residues" evidence="1">
    <location>
        <begin position="929"/>
        <end position="946"/>
    </location>
</feature>
<dbReference type="OMA" id="GPGHKNE"/>
<feature type="compositionally biased region" description="Low complexity" evidence="1">
    <location>
        <begin position="537"/>
        <end position="547"/>
    </location>
</feature>
<dbReference type="OrthoDB" id="10394148at2759"/>
<feature type="compositionally biased region" description="Low complexity" evidence="1">
    <location>
        <begin position="853"/>
        <end position="863"/>
    </location>
</feature>
<feature type="compositionally biased region" description="Basic and acidic residues" evidence="1">
    <location>
        <begin position="298"/>
        <end position="337"/>
    </location>
</feature>
<feature type="region of interest" description="Disordered" evidence="1">
    <location>
        <begin position="853"/>
        <end position="1079"/>
    </location>
</feature>
<feature type="region of interest" description="Disordered" evidence="1">
    <location>
        <begin position="644"/>
        <end position="670"/>
    </location>
</feature>
<reference evidence="3" key="1">
    <citation type="journal article" date="2012" name="PLoS Pathog.">
        <title>Comparative genomics of the apicomplexan parasites Toxoplasma gondii and Neospora caninum: Coccidia differing in host range and transmission strategy.</title>
        <authorList>
            <person name="Reid A.J."/>
            <person name="Vermont S.J."/>
            <person name="Cotton J.A."/>
            <person name="Harris D."/>
            <person name="Hill-Cawthorne G.A."/>
            <person name="Konen-Waisman S."/>
            <person name="Latham S.M."/>
            <person name="Mourier T."/>
            <person name="Norton R."/>
            <person name="Quail M.A."/>
            <person name="Sanders M."/>
            <person name="Shanmugam D."/>
            <person name="Sohal A."/>
            <person name="Wasmuth J.D."/>
            <person name="Brunk B."/>
            <person name="Grigg M.E."/>
            <person name="Howard J.C."/>
            <person name="Parkinson J."/>
            <person name="Roos D.S."/>
            <person name="Trees A.J."/>
            <person name="Berriman M."/>
            <person name="Pain A."/>
            <person name="Wastling J.M."/>
        </authorList>
    </citation>
    <scope>NUCLEOTIDE SEQUENCE [LARGE SCALE GENOMIC DNA]</scope>
    <source>
        <strain evidence="3">Liverpool</strain>
    </source>
</reference>
<protein>
    <submittedName>
        <fullName evidence="2">Uncharacterized protein</fullName>
    </submittedName>
</protein>
<feature type="region of interest" description="Disordered" evidence="1">
    <location>
        <begin position="1"/>
        <end position="573"/>
    </location>
</feature>
<organism evidence="2 3">
    <name type="scientific">Neospora caninum (strain Liverpool)</name>
    <dbReference type="NCBI Taxonomy" id="572307"/>
    <lineage>
        <taxon>Eukaryota</taxon>
        <taxon>Sar</taxon>
        <taxon>Alveolata</taxon>
        <taxon>Apicomplexa</taxon>
        <taxon>Conoidasida</taxon>
        <taxon>Coccidia</taxon>
        <taxon>Eucoccidiorida</taxon>
        <taxon>Eimeriorina</taxon>
        <taxon>Sarcocystidae</taxon>
        <taxon>Neospora</taxon>
    </lineage>
</organism>
<sequence>MSGGLSDDELDTGMSSPTVFGGPRSPQGVFSSLAPGAAPGMTTPVARTALLPAVGLSQPSGSRSPSPSVAERTQRGSGRAGRSRSQSASRRQRAQERGREVSQPRRRKSQPPPHEVLEAIELQGAAKPETGATEPVHSRGRWRGRRRSRNREEENTGDDTDSVKQAGAQTAAGEAQSQKRNSRDETESAGLARSQHPSVGEEPREEGTETRKKGHFAGYPGTRVPRDVKAFLAARQAQKEERRMERKRVSSPRVAPVPRRGDQRGGQGGGERGAKDRSPDKRPRALARSPSLKRRMFRQAEKEREQFAQRLKRSAEMDGKRGAKGDRDDEKTLDKQRLIPLLDEGPGHKSERRETATRRVPPQARHSADRQAYRSPATSPIRKTAEEKKKPHKAAGQVHKTPGGTSTPEASEDDKKRGTRTRRGVAPLLEIVSPSMSLSGSSPPPSPLSVDAPAIGPDAAPLPFTGGPRRTRTVSSLFAFSENPGEMEDPGQKLDGGEPYSSGTGHTQSGDSIHTDAPVGATKAGSRRAGCRRHLPLRFPFPLLSLPPATPPAPPPTPISPLTPRTPHTPSKQLATTTHMPFVWQDREEEFEQDELEVIHLPPGWWGTLGPNRFGVENEEVTPPSRPAGDTALGRADAAVALKWPSTGMRDSGSEARNEQTASEEELFPRKRSAASLVAVPAHRPHLPNADGEDRSLTSFFREVSKALGVGIPGRDRPQLGTEAADDAADQVSKSKKALADRIKALAMAHAKESTEEGKGEAYEREQRQLEDYGGLTDELPAGRLSLIFLGVVCAVSRVGFDIRKRKKRERQRRLGRMAWRSRFQSSPDFSVSRAGSQLDYTFSSFSRTSASSAFTHSTLSTSPNAFGRPPRPGGESESTASTGSSHVSSSASSSSADSIPVPGAHAKDGGRKNGAHHGSMRRGWASRPRREARLADGEARPRAETRNPVSGQKQTGEPKRQKPARGLAAGGKVPASARDSFPARGGNEEAPVGPTDPSLQAAPQSPQTRGAATSPGLPSKQTKRHSQQRAGFSTAYGTRRRSIRSRKRRRHRQNEEAATAPAAGLSVVPPAQNEAGRDSRTAFSVYENPAFSPYQEAPEHSDKLDWIVNALVRGKGA</sequence>
<feature type="compositionally biased region" description="Basic residues" evidence="1">
    <location>
        <begin position="138"/>
        <end position="149"/>
    </location>
</feature>
<evidence type="ECO:0000313" key="3">
    <source>
        <dbReference type="Proteomes" id="UP000007494"/>
    </source>
</evidence>
<feature type="compositionally biased region" description="Basic residues" evidence="1">
    <location>
        <begin position="525"/>
        <end position="536"/>
    </location>
</feature>
<feature type="region of interest" description="Disordered" evidence="1">
    <location>
        <begin position="712"/>
        <end position="732"/>
    </location>
</feature>
<feature type="compositionally biased region" description="Low complexity" evidence="1">
    <location>
        <begin position="874"/>
        <end position="899"/>
    </location>
</feature>
<feature type="compositionally biased region" description="Basic residues" evidence="1">
    <location>
        <begin position="1039"/>
        <end position="1053"/>
    </location>
</feature>
<dbReference type="VEuPathDB" id="ToxoDB:NCLIV_055380"/>
<feature type="compositionally biased region" description="Basic and acidic residues" evidence="1">
    <location>
        <begin position="272"/>
        <end position="283"/>
    </location>
</feature>
<dbReference type="eggNOG" id="ENOG502QZTN">
    <property type="taxonomic scope" value="Eukaryota"/>
</dbReference>
<feature type="compositionally biased region" description="Basic and acidic residues" evidence="1">
    <location>
        <begin position="93"/>
        <end position="103"/>
    </location>
</feature>
<dbReference type="InParanoid" id="F0VN17"/>
<dbReference type="GeneID" id="13446828"/>
<accession>F0VN17</accession>
<feature type="compositionally biased region" description="Low complexity" evidence="1">
    <location>
        <begin position="165"/>
        <end position="178"/>
    </location>
</feature>
<evidence type="ECO:0000256" key="1">
    <source>
        <dbReference type="SAM" id="MobiDB-lite"/>
    </source>
</evidence>
<feature type="compositionally biased region" description="Basic and acidic residues" evidence="1">
    <location>
        <begin position="345"/>
        <end position="357"/>
    </location>
</feature>
<dbReference type="EMBL" id="FR823392">
    <property type="protein sequence ID" value="CBZ55113.1"/>
    <property type="molecule type" value="Genomic_DNA"/>
</dbReference>